<keyword evidence="1" id="KW-1133">Transmembrane helix</keyword>
<keyword evidence="1" id="KW-0472">Membrane</keyword>
<reference evidence="3 4" key="1">
    <citation type="journal article" date="2018" name="Vet. Microbiol.">
        <title>Characterisation of Staphylococcus felis isolated from cats using whole genome sequencing.</title>
        <authorList>
            <person name="Worthing K."/>
            <person name="Pang S."/>
            <person name="Trott D.J."/>
            <person name="Abraham S."/>
            <person name="Coombs G.W."/>
            <person name="Jordan D."/>
            <person name="McIntyre L."/>
            <person name="Davies M.R."/>
            <person name="Norris J."/>
        </authorList>
    </citation>
    <scope>NUCLEOTIDE SEQUENCE [LARGE SCALE GENOMIC DNA]</scope>
    <source>
        <strain evidence="3 4">F9</strain>
    </source>
</reference>
<gene>
    <name evidence="3" type="ORF">DOS83_00540</name>
    <name evidence="2" type="ORF">I9026_03640</name>
</gene>
<dbReference type="EMBL" id="JAEDAQ010000004">
    <property type="protein sequence ID" value="MBH9580458.1"/>
    <property type="molecule type" value="Genomic_DNA"/>
</dbReference>
<dbReference type="Proteomes" id="UP000256562">
    <property type="component" value="Unassembled WGS sequence"/>
</dbReference>
<comment type="caution">
    <text evidence="3">The sequence shown here is derived from an EMBL/GenBank/DDBJ whole genome shotgun (WGS) entry which is preliminary data.</text>
</comment>
<evidence type="ECO:0000313" key="4">
    <source>
        <dbReference type="Proteomes" id="UP000256562"/>
    </source>
</evidence>
<dbReference type="Proteomes" id="UP000597038">
    <property type="component" value="Unassembled WGS sequence"/>
</dbReference>
<reference evidence="2 5" key="2">
    <citation type="submission" date="2020-12" db="EMBL/GenBank/DDBJ databases">
        <title>Genomic analysis of Staphylococcus felis from a cat with skin infection.</title>
        <authorList>
            <person name="Aslantas O."/>
            <person name="Keskin O."/>
            <person name="Buyukaltay K."/>
            <person name="Gullu Yucetepe A."/>
        </authorList>
    </citation>
    <scope>NUCLEOTIDE SEQUENCE [LARGE SCALE GENOMIC DNA]</scope>
    <source>
        <strain evidence="2 5">HARRANVET</strain>
    </source>
</reference>
<evidence type="ECO:0000313" key="5">
    <source>
        <dbReference type="Proteomes" id="UP000597038"/>
    </source>
</evidence>
<evidence type="ECO:0000313" key="2">
    <source>
        <dbReference type="EMBL" id="MBH9580458.1"/>
    </source>
</evidence>
<dbReference type="EMBL" id="QKXQ01000027">
    <property type="protein sequence ID" value="REI01126.1"/>
    <property type="molecule type" value="Genomic_DNA"/>
</dbReference>
<sequence length="67" mass="7787">MELYLKLAWFGIASILTVIFVFNAMPYCLVILMFSSILVFTIIEYVFKDSKDKSQKETLKDEQKTPS</sequence>
<keyword evidence="5" id="KW-1185">Reference proteome</keyword>
<keyword evidence="1" id="KW-0812">Transmembrane</keyword>
<dbReference type="RefSeq" id="WP_115870697.1">
    <property type="nucleotide sequence ID" value="NZ_JAEDAQ010000004.1"/>
</dbReference>
<accession>A0A3E0ISY1</accession>
<proteinExistence type="predicted"/>
<protein>
    <submittedName>
        <fullName evidence="3">Uncharacterized protein</fullName>
    </submittedName>
</protein>
<name>A0A3E0ISY1_9STAP</name>
<feature type="transmembrane region" description="Helical" evidence="1">
    <location>
        <begin position="30"/>
        <end position="47"/>
    </location>
</feature>
<dbReference type="AlphaFoldDB" id="A0A3E0ISY1"/>
<organism evidence="3 4">
    <name type="scientific">Staphylococcus felis</name>
    <dbReference type="NCBI Taxonomy" id="46127"/>
    <lineage>
        <taxon>Bacteria</taxon>
        <taxon>Bacillati</taxon>
        <taxon>Bacillota</taxon>
        <taxon>Bacilli</taxon>
        <taxon>Bacillales</taxon>
        <taxon>Staphylococcaceae</taxon>
        <taxon>Staphylococcus</taxon>
    </lineage>
</organism>
<evidence type="ECO:0000313" key="3">
    <source>
        <dbReference type="EMBL" id="REI01126.1"/>
    </source>
</evidence>
<evidence type="ECO:0000256" key="1">
    <source>
        <dbReference type="SAM" id="Phobius"/>
    </source>
</evidence>
<feature type="transmembrane region" description="Helical" evidence="1">
    <location>
        <begin position="7"/>
        <end position="24"/>
    </location>
</feature>